<evidence type="ECO:0000313" key="2">
    <source>
        <dbReference type="EMBL" id="GEM77112.1"/>
    </source>
</evidence>
<feature type="transmembrane region" description="Helical" evidence="1">
    <location>
        <begin position="32"/>
        <end position="49"/>
    </location>
</feature>
<dbReference type="AlphaFoldDB" id="A0A511QKX2"/>
<dbReference type="Pfam" id="PF10990">
    <property type="entry name" value="DUF2809"/>
    <property type="match status" value="1"/>
</dbReference>
<feature type="transmembrane region" description="Helical" evidence="1">
    <location>
        <begin position="84"/>
        <end position="107"/>
    </location>
</feature>
<name>A0A511QKX2_9VIBR</name>
<evidence type="ECO:0000313" key="3">
    <source>
        <dbReference type="Proteomes" id="UP000321922"/>
    </source>
</evidence>
<dbReference type="Proteomes" id="UP000321922">
    <property type="component" value="Unassembled WGS sequence"/>
</dbReference>
<dbReference type="RefSeq" id="WP_039983077.1">
    <property type="nucleotide sequence ID" value="NZ_BAOJ01000156.1"/>
</dbReference>
<feature type="transmembrane region" description="Helical" evidence="1">
    <location>
        <begin position="113"/>
        <end position="139"/>
    </location>
</feature>
<organism evidence="2 3">
    <name type="scientific">Vibrio sagamiensis NBRC 104589</name>
    <dbReference type="NCBI Taxonomy" id="1219064"/>
    <lineage>
        <taxon>Bacteria</taxon>
        <taxon>Pseudomonadati</taxon>
        <taxon>Pseudomonadota</taxon>
        <taxon>Gammaproteobacteria</taxon>
        <taxon>Vibrionales</taxon>
        <taxon>Vibrionaceae</taxon>
        <taxon>Vibrio</taxon>
    </lineage>
</organism>
<keyword evidence="1" id="KW-0812">Transmembrane</keyword>
<sequence>MKMINDKTQGQLQNNKRNASVECYFRFSMNNLIKSCAILVSMVVIALYVRDSFIRPTFGDVLVVMWLYYLIASVIHMPAKWLSILVISLAFFIEFAQLIQVIAWFDIAPSSPVAIIFGATFDWKDLLAYCVGGFICWWLERK</sequence>
<dbReference type="EMBL" id="BJXJ01000040">
    <property type="protein sequence ID" value="GEM77112.1"/>
    <property type="molecule type" value="Genomic_DNA"/>
</dbReference>
<protein>
    <submittedName>
        <fullName evidence="2">Membrane protein</fullName>
    </submittedName>
</protein>
<keyword evidence="1" id="KW-1133">Transmembrane helix</keyword>
<keyword evidence="3" id="KW-1185">Reference proteome</keyword>
<feature type="transmembrane region" description="Helical" evidence="1">
    <location>
        <begin position="61"/>
        <end position="77"/>
    </location>
</feature>
<comment type="caution">
    <text evidence="2">The sequence shown here is derived from an EMBL/GenBank/DDBJ whole genome shotgun (WGS) entry which is preliminary data.</text>
</comment>
<evidence type="ECO:0000256" key="1">
    <source>
        <dbReference type="SAM" id="Phobius"/>
    </source>
</evidence>
<proteinExistence type="predicted"/>
<keyword evidence="1" id="KW-0472">Membrane</keyword>
<accession>A0A511QKX2</accession>
<reference evidence="2 3" key="1">
    <citation type="submission" date="2019-07" db="EMBL/GenBank/DDBJ databases">
        <title>Whole genome shotgun sequence of Vibrio sagamiensis NBRC 104589.</title>
        <authorList>
            <person name="Hosoyama A."/>
            <person name="Uohara A."/>
            <person name="Ohji S."/>
            <person name="Ichikawa N."/>
        </authorList>
    </citation>
    <scope>NUCLEOTIDE SEQUENCE [LARGE SCALE GENOMIC DNA]</scope>
    <source>
        <strain evidence="2 3">NBRC 104589</strain>
    </source>
</reference>
<gene>
    <name evidence="2" type="ORF">VSA01S_32240</name>
</gene>
<dbReference type="InterPro" id="IPR021257">
    <property type="entry name" value="DUF2809"/>
</dbReference>